<keyword evidence="3" id="KW-1185">Reference proteome</keyword>
<feature type="chain" id="PRO_5009909284" description="DUF4836 domain-containing protein" evidence="1">
    <location>
        <begin position="25"/>
        <end position="565"/>
    </location>
</feature>
<evidence type="ECO:0008006" key="4">
    <source>
        <dbReference type="Google" id="ProtNLM"/>
    </source>
</evidence>
<reference evidence="3" key="1">
    <citation type="submission" date="2016-11" db="EMBL/GenBank/DDBJ databases">
        <authorList>
            <person name="Varghese N."/>
            <person name="Submissions S."/>
        </authorList>
    </citation>
    <scope>NUCLEOTIDE SEQUENCE [LARGE SCALE GENOMIC DNA]</scope>
    <source>
        <strain evidence="3">DSM 27370</strain>
    </source>
</reference>
<gene>
    <name evidence="2" type="ORF">SAMN05444362_107122</name>
</gene>
<sequence length="565" mass="62667">MHFNRILFTILAALLIFTSCNQSSDLSNAIPADANYILRIDTKSLVEKSQYDLFKNPTVQQGLNMYRVFLKDDAKIKLLDDFLKNSNALGLDVKGEVYVFSNLKVYGVVIGVNDADKLKEVVSGLYPGSDLNVTKDGNTYSITPGSDGAIAWNNKRFVILADIRNAYNDPGNAADALDVNQLSKDLLVQGADKSINSNKEYVEFAKTQKDFSVFFSMKGLDKMESLGLSYLPYGLSYMDPMKKMLSQFEGVSTGVNGSFEKGEIVLSSKYYFESAESEKKFKDLAAQMSGTIKGDHLRFIESDPVVAFTANVKGMGVFDYLKTLGIISKLDSDSRDAKVKEQLLSILQSCEGDVTMALTSFEKKNSNTTQPDVVVEDTKIEGDSSVLDEELVFEDGSNTLDNVSPKFYVMADVSKPDDIKRLLSDLIKENEFVCENLEEGKYLVDLDGEKVYFGVNKNTFFATNNKSVYDNLNKDGLKNNYTELVKGKSVIFFGDFAKLKDLSGIDRSTAQFLPYLSPLDKYQYTANTSDLSGEGKVTFVDKDKNSLAVICDQIDKAITNLGSMF</sequence>
<dbReference type="RefSeq" id="WP_062179539.1">
    <property type="nucleotide sequence ID" value="NZ_BBXL01000007.1"/>
</dbReference>
<name>A0A1M5CD12_9BACT</name>
<dbReference type="STRING" id="1346286.SAMN05444362_107122"/>
<keyword evidence="1" id="KW-0732">Signal</keyword>
<evidence type="ECO:0000256" key="1">
    <source>
        <dbReference type="SAM" id="SignalP"/>
    </source>
</evidence>
<dbReference type="AlphaFoldDB" id="A0A1M5CD12"/>
<dbReference type="OrthoDB" id="993965at2"/>
<proteinExistence type="predicted"/>
<dbReference type="Pfam" id="PF16120">
    <property type="entry name" value="DUF4836"/>
    <property type="match status" value="1"/>
</dbReference>
<protein>
    <recommendedName>
        <fullName evidence="4">DUF4836 domain-containing protein</fullName>
    </recommendedName>
</protein>
<dbReference type="EMBL" id="FQUC01000007">
    <property type="protein sequence ID" value="SHF52570.1"/>
    <property type="molecule type" value="Genomic_DNA"/>
</dbReference>
<dbReference type="InterPro" id="IPR032276">
    <property type="entry name" value="DUF4836"/>
</dbReference>
<accession>A0A1M5CD12</accession>
<evidence type="ECO:0000313" key="3">
    <source>
        <dbReference type="Proteomes" id="UP000184480"/>
    </source>
</evidence>
<feature type="signal peptide" evidence="1">
    <location>
        <begin position="1"/>
        <end position="24"/>
    </location>
</feature>
<dbReference type="Proteomes" id="UP000184480">
    <property type="component" value="Unassembled WGS sequence"/>
</dbReference>
<dbReference type="PROSITE" id="PS51257">
    <property type="entry name" value="PROKAR_LIPOPROTEIN"/>
    <property type="match status" value="1"/>
</dbReference>
<organism evidence="2 3">
    <name type="scientific">Dysgonomonas macrotermitis</name>
    <dbReference type="NCBI Taxonomy" id="1346286"/>
    <lineage>
        <taxon>Bacteria</taxon>
        <taxon>Pseudomonadati</taxon>
        <taxon>Bacteroidota</taxon>
        <taxon>Bacteroidia</taxon>
        <taxon>Bacteroidales</taxon>
        <taxon>Dysgonomonadaceae</taxon>
        <taxon>Dysgonomonas</taxon>
    </lineage>
</organism>
<evidence type="ECO:0000313" key="2">
    <source>
        <dbReference type="EMBL" id="SHF52570.1"/>
    </source>
</evidence>